<accession>Q1Z2S9</accession>
<sequence length="54" mass="6554">MEEYDFSEFMDKLSKLDKQQRRQVYLKTKESHDVESVNVINQILTDEELDMLLM</sequence>
<dbReference type="RefSeq" id="WP_006229675.1">
    <property type="nucleotide sequence ID" value="NZ_CH724134.1"/>
</dbReference>
<protein>
    <submittedName>
        <fullName evidence="1">Uncharacterized protein</fullName>
    </submittedName>
</protein>
<dbReference type="Proteomes" id="UP000003789">
    <property type="component" value="Unassembled WGS sequence"/>
</dbReference>
<evidence type="ECO:0000313" key="2">
    <source>
        <dbReference type="Proteomes" id="UP000003789"/>
    </source>
</evidence>
<reference evidence="1 2" key="1">
    <citation type="submission" date="2006-03" db="EMBL/GenBank/DDBJ databases">
        <authorList>
            <person name="Bartlett D.H."/>
            <person name="Valle G."/>
            <person name="Lauro F.M."/>
            <person name="Vezzi A."/>
            <person name="Simonato F."/>
            <person name="Eloe E."/>
            <person name="Vitulo N."/>
            <person name="Stratton T.K."/>
            <person name="D'angelo M."/>
            <person name="Ferriera S."/>
            <person name="Johnson J."/>
            <person name="Kravitz S."/>
            <person name="Beeson K."/>
            <person name="Sutton G."/>
            <person name="Rogers Y."/>
            <person name="Friedman R."/>
            <person name="Frazier M."/>
            <person name="Venter J.C."/>
        </authorList>
    </citation>
    <scope>NUCLEOTIDE SEQUENCE [LARGE SCALE GENOMIC DNA]</scope>
    <source>
        <strain evidence="1 2">3TCK</strain>
    </source>
</reference>
<name>Q1Z2S9_9GAMM</name>
<evidence type="ECO:0000313" key="1">
    <source>
        <dbReference type="EMBL" id="EAS42838.1"/>
    </source>
</evidence>
<proteinExistence type="predicted"/>
<dbReference type="EMBL" id="AAPH01000016">
    <property type="protein sequence ID" value="EAS42838.1"/>
    <property type="molecule type" value="Genomic_DNA"/>
</dbReference>
<organism evidence="1 2">
    <name type="scientific">Photobacterium profundum 3TCK</name>
    <dbReference type="NCBI Taxonomy" id="314280"/>
    <lineage>
        <taxon>Bacteria</taxon>
        <taxon>Pseudomonadati</taxon>
        <taxon>Pseudomonadota</taxon>
        <taxon>Gammaproteobacteria</taxon>
        <taxon>Vibrionales</taxon>
        <taxon>Vibrionaceae</taxon>
        <taxon>Photobacterium</taxon>
    </lineage>
</organism>
<gene>
    <name evidence="1" type="ORF">P3TCK_08296</name>
</gene>
<comment type="caution">
    <text evidence="1">The sequence shown here is derived from an EMBL/GenBank/DDBJ whole genome shotgun (WGS) entry which is preliminary data.</text>
</comment>
<dbReference type="HOGENOM" id="CLU_3046420_0_0_6"/>
<dbReference type="AlphaFoldDB" id="Q1Z2S9"/>